<feature type="compositionally biased region" description="Polar residues" evidence="1">
    <location>
        <begin position="142"/>
        <end position="153"/>
    </location>
</feature>
<dbReference type="OrthoDB" id="10268011at2759"/>
<sequence length="310" mass="34070">MESLPTRIARLVHTHFDGLPPRSKPIVRDDGTREWIPMSGVVVVRGENTPVEELTCVAVTSGAKCLSAAQIPHCKGLVLHDWHAEILALRAFNYWLLGEVRAVVEMENNSSTSAAAATAGDSTTRKKSPFVRRRQQQRQRIPRSTTDLNPNPDTETATETQTQTETEESTPFELHPALKIYMYCTCAPCGDASMELTMAAQDDPTPWEIPEQSDTDKQPPQPPSETQPHPPPPPDPETETESKLLDGRAHFSKLGIVRRKPARADASSTKSKSCSDKLALRQVSSLISREMGLLVAVTRNAYLAGVVMPS</sequence>
<organism evidence="3 4">
    <name type="scientific">Aspergillus ellipticus CBS 707.79</name>
    <dbReference type="NCBI Taxonomy" id="1448320"/>
    <lineage>
        <taxon>Eukaryota</taxon>
        <taxon>Fungi</taxon>
        <taxon>Dikarya</taxon>
        <taxon>Ascomycota</taxon>
        <taxon>Pezizomycotina</taxon>
        <taxon>Eurotiomycetes</taxon>
        <taxon>Eurotiomycetidae</taxon>
        <taxon>Eurotiales</taxon>
        <taxon>Aspergillaceae</taxon>
        <taxon>Aspergillus</taxon>
        <taxon>Aspergillus subgen. Circumdati</taxon>
    </lineage>
</organism>
<evidence type="ECO:0000313" key="3">
    <source>
        <dbReference type="EMBL" id="PYH94988.1"/>
    </source>
</evidence>
<protein>
    <recommendedName>
        <fullName evidence="2">A to I editase domain-containing protein</fullName>
    </recommendedName>
</protein>
<gene>
    <name evidence="3" type="ORF">BO71DRAFT_378300</name>
</gene>
<dbReference type="PROSITE" id="PS50141">
    <property type="entry name" value="A_DEAMIN_EDITASE"/>
    <property type="match status" value="1"/>
</dbReference>
<feature type="compositionally biased region" description="Low complexity" evidence="1">
    <location>
        <begin position="111"/>
        <end position="122"/>
    </location>
</feature>
<feature type="region of interest" description="Disordered" evidence="1">
    <location>
        <begin position="111"/>
        <end position="171"/>
    </location>
</feature>
<dbReference type="PANTHER" id="PTHR47803:SF1">
    <property type="entry name" value="TRNA-SPECIFIC ADENOSINE DEAMINASE 1"/>
    <property type="match status" value="1"/>
</dbReference>
<dbReference type="Proteomes" id="UP000247810">
    <property type="component" value="Unassembled WGS sequence"/>
</dbReference>
<feature type="domain" description="A to I editase" evidence="2">
    <location>
        <begin position="58"/>
        <end position="310"/>
    </location>
</feature>
<dbReference type="GO" id="GO:0043829">
    <property type="term" value="F:tRNA-specific adenosine-37 deaminase activity"/>
    <property type="evidence" value="ECO:0007669"/>
    <property type="project" value="TreeGrafter"/>
</dbReference>
<dbReference type="VEuPathDB" id="FungiDB:BO71DRAFT_378300"/>
<proteinExistence type="predicted"/>
<evidence type="ECO:0000313" key="4">
    <source>
        <dbReference type="Proteomes" id="UP000247810"/>
    </source>
</evidence>
<feature type="compositionally biased region" description="Low complexity" evidence="1">
    <location>
        <begin position="154"/>
        <end position="164"/>
    </location>
</feature>
<dbReference type="Pfam" id="PF02137">
    <property type="entry name" value="A_deamin"/>
    <property type="match status" value="1"/>
</dbReference>
<dbReference type="EMBL" id="KZ825861">
    <property type="protein sequence ID" value="PYH94988.1"/>
    <property type="molecule type" value="Genomic_DNA"/>
</dbReference>
<feature type="compositionally biased region" description="Pro residues" evidence="1">
    <location>
        <begin position="219"/>
        <end position="235"/>
    </location>
</feature>
<evidence type="ECO:0000259" key="2">
    <source>
        <dbReference type="PROSITE" id="PS50141"/>
    </source>
</evidence>
<reference evidence="3 4" key="1">
    <citation type="submission" date="2018-02" db="EMBL/GenBank/DDBJ databases">
        <title>The genomes of Aspergillus section Nigri reveals drivers in fungal speciation.</title>
        <authorList>
            <consortium name="DOE Joint Genome Institute"/>
            <person name="Vesth T.C."/>
            <person name="Nybo J."/>
            <person name="Theobald S."/>
            <person name="Brandl J."/>
            <person name="Frisvad J.C."/>
            <person name="Nielsen K.F."/>
            <person name="Lyhne E.K."/>
            <person name="Kogle M.E."/>
            <person name="Kuo A."/>
            <person name="Riley R."/>
            <person name="Clum A."/>
            <person name="Nolan M."/>
            <person name="Lipzen A."/>
            <person name="Salamov A."/>
            <person name="Henrissat B."/>
            <person name="Wiebenga A."/>
            <person name="De vries R.P."/>
            <person name="Grigoriev I.V."/>
            <person name="Mortensen U.H."/>
            <person name="Andersen M.R."/>
            <person name="Baker S.E."/>
        </authorList>
    </citation>
    <scope>NUCLEOTIDE SEQUENCE [LARGE SCALE GENOMIC DNA]</scope>
    <source>
        <strain evidence="3 4">CBS 707.79</strain>
    </source>
</reference>
<evidence type="ECO:0000256" key="1">
    <source>
        <dbReference type="SAM" id="MobiDB-lite"/>
    </source>
</evidence>
<dbReference type="GO" id="GO:0003723">
    <property type="term" value="F:RNA binding"/>
    <property type="evidence" value="ECO:0007669"/>
    <property type="project" value="InterPro"/>
</dbReference>
<accession>A0A319E329</accession>
<feature type="compositionally biased region" description="Basic residues" evidence="1">
    <location>
        <begin position="125"/>
        <end position="141"/>
    </location>
</feature>
<dbReference type="GO" id="GO:0002100">
    <property type="term" value="P:tRNA wobble adenosine to inosine editing"/>
    <property type="evidence" value="ECO:0007669"/>
    <property type="project" value="InterPro"/>
</dbReference>
<dbReference type="InterPro" id="IPR042935">
    <property type="entry name" value="Tad1"/>
</dbReference>
<name>A0A319E329_9EURO</name>
<keyword evidence="4" id="KW-1185">Reference proteome</keyword>
<dbReference type="InterPro" id="IPR002466">
    <property type="entry name" value="A_deamin"/>
</dbReference>
<dbReference type="STRING" id="1448320.A0A319E329"/>
<dbReference type="PANTHER" id="PTHR47803">
    <property type="entry name" value="TRNA-SPECIFIC ADENOSINE DEAMINASE 1"/>
    <property type="match status" value="1"/>
</dbReference>
<feature type="region of interest" description="Disordered" evidence="1">
    <location>
        <begin position="204"/>
        <end position="242"/>
    </location>
</feature>
<feature type="non-terminal residue" evidence="3">
    <location>
        <position position="310"/>
    </location>
</feature>
<dbReference type="AlphaFoldDB" id="A0A319E329"/>